<name>A0A080WJ76_TRIRC</name>
<evidence type="ECO:0000256" key="1">
    <source>
        <dbReference type="SAM" id="MobiDB-lite"/>
    </source>
</evidence>
<accession>A0A080WJ76</accession>
<dbReference type="HOGENOM" id="CLU_1760093_0_0_1"/>
<dbReference type="EMBL" id="GG700657">
    <property type="protein sequence ID" value="KFL62746.1"/>
    <property type="molecule type" value="Genomic_DNA"/>
</dbReference>
<evidence type="ECO:0000313" key="2">
    <source>
        <dbReference type="EMBL" id="KFL62746.1"/>
    </source>
</evidence>
<reference evidence="3" key="1">
    <citation type="journal article" date="2012" name="MBio">
        <title>Comparative genome analysis of Trichophyton rubrum and related dermatophytes reveals candidate genes involved in infection.</title>
        <authorList>
            <person name="Martinez D.A."/>
            <person name="Oliver B.G."/>
            <person name="Graeser Y."/>
            <person name="Goldberg J.M."/>
            <person name="Li W."/>
            <person name="Martinez-Rossi N.M."/>
            <person name="Monod M."/>
            <person name="Shelest E."/>
            <person name="Barton R.C."/>
            <person name="Birch E."/>
            <person name="Brakhage A.A."/>
            <person name="Chen Z."/>
            <person name="Gurr S.J."/>
            <person name="Heiman D."/>
            <person name="Heitman J."/>
            <person name="Kosti I."/>
            <person name="Rossi A."/>
            <person name="Saif S."/>
            <person name="Samalova M."/>
            <person name="Saunders C.W."/>
            <person name="Shea T."/>
            <person name="Summerbell R.C."/>
            <person name="Xu J."/>
            <person name="Young S."/>
            <person name="Zeng Q."/>
            <person name="Birren B.W."/>
            <person name="Cuomo C.A."/>
            <person name="White T.C."/>
        </authorList>
    </citation>
    <scope>NUCLEOTIDE SEQUENCE [LARGE SCALE GENOMIC DNA]</scope>
    <source>
        <strain evidence="3">ATCC MYA-4607 / CBS 118892</strain>
    </source>
</reference>
<dbReference type="AlphaFoldDB" id="A0A080WJ76"/>
<evidence type="ECO:0000313" key="3">
    <source>
        <dbReference type="Proteomes" id="UP000008864"/>
    </source>
</evidence>
<organism evidence="2 3">
    <name type="scientific">Trichophyton rubrum (strain ATCC MYA-4607 / CBS 118892)</name>
    <name type="common">Athlete's foot fungus</name>
    <dbReference type="NCBI Taxonomy" id="559305"/>
    <lineage>
        <taxon>Eukaryota</taxon>
        <taxon>Fungi</taxon>
        <taxon>Dikarya</taxon>
        <taxon>Ascomycota</taxon>
        <taxon>Pezizomycotina</taxon>
        <taxon>Eurotiomycetes</taxon>
        <taxon>Eurotiomycetidae</taxon>
        <taxon>Onygenales</taxon>
        <taxon>Arthrodermataceae</taxon>
        <taxon>Trichophyton</taxon>
    </lineage>
</organism>
<dbReference type="Proteomes" id="UP000008864">
    <property type="component" value="Unassembled WGS sequence"/>
</dbReference>
<gene>
    <name evidence="2" type="ORF">TERG_12567</name>
</gene>
<sequence length="148" mass="16444">MENIEQSKLHARHTMGISSSKERRQWCINAGGSESNKWEPQSKKSGKGQPLDVAARGYEEARHSQGLSETARNEKSLIVKNKNEKTYTVEEPNARHKQSSPPTEWPSLLSRLAVRADPTMQTGMLFSNLPRAVAVPREDGFDGTASIV</sequence>
<dbReference type="RefSeq" id="XP_047607285.1">
    <property type="nucleotide sequence ID" value="XM_047751512.1"/>
</dbReference>
<proteinExistence type="predicted"/>
<feature type="region of interest" description="Disordered" evidence="1">
    <location>
        <begin position="1"/>
        <end position="71"/>
    </location>
</feature>
<dbReference type="GeneID" id="71777730"/>
<dbReference type="InParanoid" id="A0A080WJ76"/>
<protein>
    <submittedName>
        <fullName evidence="2">Uncharacterized protein</fullName>
    </submittedName>
</protein>
<dbReference type="VEuPathDB" id="FungiDB:TERG_12567"/>
<keyword evidence="3" id="KW-1185">Reference proteome</keyword>